<feature type="transmembrane region" description="Helical" evidence="1">
    <location>
        <begin position="110"/>
        <end position="128"/>
    </location>
</feature>
<keyword evidence="1" id="KW-0812">Transmembrane</keyword>
<dbReference type="CDD" id="cd05233">
    <property type="entry name" value="SDR_c"/>
    <property type="match status" value="1"/>
</dbReference>
<dbReference type="OrthoDB" id="3592703at2759"/>
<reference evidence="2 3" key="1">
    <citation type="submission" date="2019-07" db="EMBL/GenBank/DDBJ databases">
        <title>De Novo Assembly of kiwifruit Actinidia rufa.</title>
        <authorList>
            <person name="Sugita-Konishi S."/>
            <person name="Sato K."/>
            <person name="Mori E."/>
            <person name="Abe Y."/>
            <person name="Kisaki G."/>
            <person name="Hamano K."/>
            <person name="Suezawa K."/>
            <person name="Otani M."/>
            <person name="Fukuda T."/>
            <person name="Manabe T."/>
            <person name="Gomi K."/>
            <person name="Tabuchi M."/>
            <person name="Akimitsu K."/>
            <person name="Kataoka I."/>
        </authorList>
    </citation>
    <scope>NUCLEOTIDE SEQUENCE [LARGE SCALE GENOMIC DNA]</scope>
    <source>
        <strain evidence="3">cv. Fuchu</strain>
    </source>
</reference>
<evidence type="ECO:0000313" key="2">
    <source>
        <dbReference type="EMBL" id="GFY98355.1"/>
    </source>
</evidence>
<proteinExistence type="predicted"/>
<feature type="transmembrane region" description="Helical" evidence="1">
    <location>
        <begin position="140"/>
        <end position="161"/>
    </location>
</feature>
<dbReference type="AlphaFoldDB" id="A0A7J0FI27"/>
<comment type="caution">
    <text evidence="2">The sequence shown here is derived from an EMBL/GenBank/DDBJ whole genome shotgun (WGS) entry which is preliminary data.</text>
</comment>
<evidence type="ECO:0000256" key="1">
    <source>
        <dbReference type="SAM" id="Phobius"/>
    </source>
</evidence>
<dbReference type="Gene3D" id="3.40.50.720">
    <property type="entry name" value="NAD(P)-binding Rossmann-like Domain"/>
    <property type="match status" value="1"/>
</dbReference>
<dbReference type="EMBL" id="BJWL01000012">
    <property type="protein sequence ID" value="GFY98355.1"/>
    <property type="molecule type" value="Genomic_DNA"/>
</dbReference>
<dbReference type="SUPFAM" id="SSF51735">
    <property type="entry name" value="NAD(P)-binding Rossmann-fold domains"/>
    <property type="match status" value="1"/>
</dbReference>
<dbReference type="GO" id="GO:0015996">
    <property type="term" value="P:chlorophyll catabolic process"/>
    <property type="evidence" value="ECO:0007669"/>
    <property type="project" value="TreeGrafter"/>
</dbReference>
<name>A0A7J0FI27_9ERIC</name>
<protein>
    <submittedName>
        <fullName evidence="2">NAD(P)-binding Rossmann-fold superfamily protein</fullName>
    </submittedName>
</protein>
<dbReference type="Proteomes" id="UP000585474">
    <property type="component" value="Unassembled WGS sequence"/>
</dbReference>
<dbReference type="GO" id="GO:0034256">
    <property type="term" value="F:chlorophyll(ide) b reductase activity"/>
    <property type="evidence" value="ECO:0007669"/>
    <property type="project" value="TreeGrafter"/>
</dbReference>
<gene>
    <name evidence="2" type="ORF">Acr_12g0008960</name>
</gene>
<keyword evidence="3" id="KW-1185">Reference proteome</keyword>
<dbReference type="GO" id="GO:0010304">
    <property type="term" value="P:PSII associated light-harvesting complex II catabolic process"/>
    <property type="evidence" value="ECO:0007669"/>
    <property type="project" value="TreeGrafter"/>
</dbReference>
<sequence>MATVAKLPISLLLERRRPDFCRNLMMLAPISVLLETKRRRRLCMRAFRPDGEGKVVAEKEEESARKCGNSKESGVVELLMSAFWQKPSEDKVRDALEKLEEKLFSIAMQIGRYIVTMMSTGVVLLIGFKLSGGDSQMNDLVWYSWLGGVIIGTMVGANMVLDEVSRAGPRNVVITGSTRGLGKALAREFLLSGDRVVIASRSPESVDMTIKELEENLEEGRATAGGSSGKNLARAKVAGIACDVCEPDDVRKLAEFAVGELGLIDIWINNAGTNKGFRPLLQFSDEDIQQVSDDCYGLLLLDTGKVKNSGLSYLKFINLVGLDAHIVSTNLVGSILCTREAMHVMRSQDKGGHIFNMDGAGSGGSSTPLTAVYGSTKCGLRQLQSSLLKECKKSNVGVHTASPGMVLTDLLLSGSTIKNKQMFNIICELPETVARTLVPRMRVVKGSGKAISYLTPPRILLALVTAWLRRGRWFDDQAFRFSLLIVKDVHYDKKIDSSLSFREERYMQQRQIDFVTGLKAGLVFLSRTPWRCIPRTLGSRSSLFLSFVPSSFFLVRAAHFPVPEDSICK</sequence>
<keyword evidence="1" id="KW-0472">Membrane</keyword>
<dbReference type="PANTHER" id="PTHR24314:SF21">
    <property type="entry name" value="CHLOROPHYLL(IDE) B REDUCTASE NYC1, CHLOROPLASTIC-RELATED"/>
    <property type="match status" value="1"/>
</dbReference>
<dbReference type="PRINTS" id="PR00081">
    <property type="entry name" value="GDHRDH"/>
</dbReference>
<dbReference type="PANTHER" id="PTHR24314">
    <property type="entry name" value="NON-SPECIFIC LIPID TRANSFER PROTEIN-RELATED"/>
    <property type="match status" value="1"/>
</dbReference>
<dbReference type="InterPro" id="IPR052625">
    <property type="entry name" value="Chl_b_Red"/>
</dbReference>
<accession>A0A7J0FI27</accession>
<keyword evidence="1" id="KW-1133">Transmembrane helix</keyword>
<organism evidence="2 3">
    <name type="scientific">Actinidia rufa</name>
    <dbReference type="NCBI Taxonomy" id="165716"/>
    <lineage>
        <taxon>Eukaryota</taxon>
        <taxon>Viridiplantae</taxon>
        <taxon>Streptophyta</taxon>
        <taxon>Embryophyta</taxon>
        <taxon>Tracheophyta</taxon>
        <taxon>Spermatophyta</taxon>
        <taxon>Magnoliopsida</taxon>
        <taxon>eudicotyledons</taxon>
        <taxon>Gunneridae</taxon>
        <taxon>Pentapetalae</taxon>
        <taxon>asterids</taxon>
        <taxon>Ericales</taxon>
        <taxon>Actinidiaceae</taxon>
        <taxon>Actinidia</taxon>
    </lineage>
</organism>
<dbReference type="InterPro" id="IPR002347">
    <property type="entry name" value="SDR_fam"/>
</dbReference>
<dbReference type="Pfam" id="PF00106">
    <property type="entry name" value="adh_short"/>
    <property type="match status" value="2"/>
</dbReference>
<dbReference type="InterPro" id="IPR036291">
    <property type="entry name" value="NAD(P)-bd_dom_sf"/>
</dbReference>
<evidence type="ECO:0000313" key="3">
    <source>
        <dbReference type="Proteomes" id="UP000585474"/>
    </source>
</evidence>